<dbReference type="Proteomes" id="UP000250166">
    <property type="component" value="Unassembled WGS sequence"/>
</dbReference>
<dbReference type="AlphaFoldDB" id="A0A2X3DYF6"/>
<evidence type="ECO:0000313" key="2">
    <source>
        <dbReference type="EMBL" id="SQC36292.1"/>
    </source>
</evidence>
<dbReference type="InterPro" id="IPR027417">
    <property type="entry name" value="P-loop_NTPase"/>
</dbReference>
<proteinExistence type="predicted"/>
<dbReference type="Pfam" id="PF01656">
    <property type="entry name" value="CbiA"/>
    <property type="match status" value="1"/>
</dbReference>
<evidence type="ECO:0000259" key="1">
    <source>
        <dbReference type="Pfam" id="PF01656"/>
    </source>
</evidence>
<dbReference type="PANTHER" id="PTHR13696:SF96">
    <property type="entry name" value="COBQ_COBB_MIND_PARA NUCLEOTIDE BINDING DOMAIN-CONTAINING PROTEIN"/>
    <property type="match status" value="1"/>
</dbReference>
<dbReference type="RefSeq" id="WP_112059187.1">
    <property type="nucleotide sequence ID" value="NZ_UAWL01000020.1"/>
</dbReference>
<dbReference type="PIRSF" id="PIRSF009320">
    <property type="entry name" value="Nuc_binding_HP_1000"/>
    <property type="match status" value="1"/>
</dbReference>
<feature type="domain" description="CobQ/CobB/MinD/ParA nucleotide binding" evidence="1">
    <location>
        <begin position="4"/>
        <end position="191"/>
    </location>
</feature>
<dbReference type="PANTHER" id="PTHR13696">
    <property type="entry name" value="P-LOOP CONTAINING NUCLEOSIDE TRIPHOSPHATE HYDROLASE"/>
    <property type="match status" value="1"/>
</dbReference>
<accession>A0A2X3DYF6</accession>
<dbReference type="Gene3D" id="3.40.50.300">
    <property type="entry name" value="P-loop containing nucleotide triphosphate hydrolases"/>
    <property type="match status" value="1"/>
</dbReference>
<dbReference type="EMBL" id="UAWL01000020">
    <property type="protein sequence ID" value="SQC36292.1"/>
    <property type="molecule type" value="Genomic_DNA"/>
</dbReference>
<dbReference type="CDD" id="cd02042">
    <property type="entry name" value="ParAB_family"/>
    <property type="match status" value="1"/>
</dbReference>
<dbReference type="InterPro" id="IPR050678">
    <property type="entry name" value="DNA_Partitioning_ATPase"/>
</dbReference>
<evidence type="ECO:0000313" key="3">
    <source>
        <dbReference type="Proteomes" id="UP000250166"/>
    </source>
</evidence>
<name>A0A2X3DYF6_9HELI</name>
<organism evidence="2 3">
    <name type="scientific">Helicobacter fennelliae</name>
    <dbReference type="NCBI Taxonomy" id="215"/>
    <lineage>
        <taxon>Bacteria</taxon>
        <taxon>Pseudomonadati</taxon>
        <taxon>Campylobacterota</taxon>
        <taxon>Epsilonproteobacteria</taxon>
        <taxon>Campylobacterales</taxon>
        <taxon>Helicobacteraceae</taxon>
        <taxon>Helicobacter</taxon>
    </lineage>
</organism>
<sequence length="221" mass="24512">MIVSIVNEKGGSGKTTLAVNLACKLAQEGDEVLLVDADPQRSTEAFINIRTNTDLPLLFNSVTKFGDGLAKEVKSLSNKYDCIVIDTGGRDSKEMRQALVIADIIIIPTIPSQYDVVALDKMITLYNEASAINPNSKALIIINKASPNPFLEKKINDLREYIKDKKLENLHLMNAILHEREAFKNATSAGMGITEFCKSGEKAFDDFVRFYDELIEIVKNI</sequence>
<protein>
    <submittedName>
        <fullName evidence="2">Partitioning protein ParA</fullName>
    </submittedName>
</protein>
<dbReference type="InterPro" id="IPR002586">
    <property type="entry name" value="CobQ/CobB/MinD/ParA_Nub-bd_dom"/>
</dbReference>
<reference evidence="2 3" key="1">
    <citation type="submission" date="2018-06" db="EMBL/GenBank/DDBJ databases">
        <authorList>
            <consortium name="Pathogen Informatics"/>
            <person name="Doyle S."/>
        </authorList>
    </citation>
    <scope>NUCLEOTIDE SEQUENCE [LARGE SCALE GENOMIC DNA]</scope>
    <source>
        <strain evidence="2 3">NCTC13102</strain>
    </source>
</reference>
<gene>
    <name evidence="2" type="primary">soj_2</name>
    <name evidence="2" type="ORF">NCTC13102_02102</name>
</gene>
<dbReference type="SUPFAM" id="SSF52540">
    <property type="entry name" value="P-loop containing nucleoside triphosphate hydrolases"/>
    <property type="match status" value="1"/>
</dbReference>